<reference evidence="1 2" key="1">
    <citation type="journal article" date="2018" name="Nat. Ecol. Evol.">
        <title>Shark genomes provide insights into elasmobranch evolution and the origin of vertebrates.</title>
        <authorList>
            <person name="Hara Y"/>
            <person name="Yamaguchi K"/>
            <person name="Onimaru K"/>
            <person name="Kadota M"/>
            <person name="Koyanagi M"/>
            <person name="Keeley SD"/>
            <person name="Tatsumi K"/>
            <person name="Tanaka K"/>
            <person name="Motone F"/>
            <person name="Kageyama Y"/>
            <person name="Nozu R"/>
            <person name="Adachi N"/>
            <person name="Nishimura O"/>
            <person name="Nakagawa R"/>
            <person name="Tanegashima C"/>
            <person name="Kiyatake I"/>
            <person name="Matsumoto R"/>
            <person name="Murakumo K"/>
            <person name="Nishida K"/>
            <person name="Terakita A"/>
            <person name="Kuratani S"/>
            <person name="Sato K"/>
            <person name="Hyodo S Kuraku.S."/>
        </authorList>
    </citation>
    <scope>NUCLEOTIDE SEQUENCE [LARGE SCALE GENOMIC DNA]</scope>
</reference>
<name>A0A401PYY4_SCYTO</name>
<proteinExistence type="predicted"/>
<organism evidence="1 2">
    <name type="scientific">Scyliorhinus torazame</name>
    <name type="common">Cloudy catshark</name>
    <name type="synonym">Catulus torazame</name>
    <dbReference type="NCBI Taxonomy" id="75743"/>
    <lineage>
        <taxon>Eukaryota</taxon>
        <taxon>Metazoa</taxon>
        <taxon>Chordata</taxon>
        <taxon>Craniata</taxon>
        <taxon>Vertebrata</taxon>
        <taxon>Chondrichthyes</taxon>
        <taxon>Elasmobranchii</taxon>
        <taxon>Galeomorphii</taxon>
        <taxon>Galeoidea</taxon>
        <taxon>Carcharhiniformes</taxon>
        <taxon>Scyliorhinidae</taxon>
        <taxon>Scyliorhinus</taxon>
    </lineage>
</organism>
<dbReference type="AlphaFoldDB" id="A0A401PYY4"/>
<evidence type="ECO:0000313" key="1">
    <source>
        <dbReference type="EMBL" id="GCB78328.1"/>
    </source>
</evidence>
<keyword evidence="2" id="KW-1185">Reference proteome</keyword>
<dbReference type="Proteomes" id="UP000288216">
    <property type="component" value="Unassembled WGS sequence"/>
</dbReference>
<accession>A0A401PYY4</accession>
<evidence type="ECO:0000313" key="2">
    <source>
        <dbReference type="Proteomes" id="UP000288216"/>
    </source>
</evidence>
<sequence>QVVRPGRDTDPGRYKSSKVQDWCSGWSERSVCNWKRSRIPQELPDLFPDELLLTTLNTNSQHNPTSQNLQDTFNLHLL</sequence>
<feature type="non-terminal residue" evidence="1">
    <location>
        <position position="1"/>
    </location>
</feature>
<dbReference type="EMBL" id="BFAA01013090">
    <property type="protein sequence ID" value="GCB78328.1"/>
    <property type="molecule type" value="Genomic_DNA"/>
</dbReference>
<gene>
    <name evidence="1" type="ORF">scyTo_0018591</name>
</gene>
<comment type="caution">
    <text evidence="1">The sequence shown here is derived from an EMBL/GenBank/DDBJ whole genome shotgun (WGS) entry which is preliminary data.</text>
</comment>
<protein>
    <submittedName>
        <fullName evidence="1">Uncharacterized protein</fullName>
    </submittedName>
</protein>